<organism evidence="1 2">
    <name type="scientific">Tanacetum coccineum</name>
    <dbReference type="NCBI Taxonomy" id="301880"/>
    <lineage>
        <taxon>Eukaryota</taxon>
        <taxon>Viridiplantae</taxon>
        <taxon>Streptophyta</taxon>
        <taxon>Embryophyta</taxon>
        <taxon>Tracheophyta</taxon>
        <taxon>Spermatophyta</taxon>
        <taxon>Magnoliopsida</taxon>
        <taxon>eudicotyledons</taxon>
        <taxon>Gunneridae</taxon>
        <taxon>Pentapetalae</taxon>
        <taxon>asterids</taxon>
        <taxon>campanulids</taxon>
        <taxon>Asterales</taxon>
        <taxon>Asteraceae</taxon>
        <taxon>Asteroideae</taxon>
        <taxon>Anthemideae</taxon>
        <taxon>Anthemidinae</taxon>
        <taxon>Tanacetum</taxon>
    </lineage>
</organism>
<sequence length="220" mass="25114">MGDHTFDWLRAVPISGFLLFSISKLCSTCSMVFAGDIYRDHVASCAGRDKPLRPADMLLYSWNKGLDVCVNLTGSPPLTQTGMNDFAPGRELKEDAITLLKRSEILVEINANKGYKDIIEIQYVDAQKMKKRAKTVQVEYQWKPISCNHCKMFGHGLIECKNMPKIEADIKMKRSERKEKTDLAGFEVVKNKKIYNYIDNLKKKSVEVQYRPKVNNTKNA</sequence>
<dbReference type="Proteomes" id="UP001151760">
    <property type="component" value="Unassembled WGS sequence"/>
</dbReference>
<evidence type="ECO:0000313" key="2">
    <source>
        <dbReference type="Proteomes" id="UP001151760"/>
    </source>
</evidence>
<reference evidence="1" key="2">
    <citation type="submission" date="2022-01" db="EMBL/GenBank/DDBJ databases">
        <authorList>
            <person name="Yamashiro T."/>
            <person name="Shiraishi A."/>
            <person name="Satake H."/>
            <person name="Nakayama K."/>
        </authorList>
    </citation>
    <scope>NUCLEOTIDE SEQUENCE</scope>
</reference>
<evidence type="ECO:0008006" key="3">
    <source>
        <dbReference type="Google" id="ProtNLM"/>
    </source>
</evidence>
<evidence type="ECO:0000313" key="1">
    <source>
        <dbReference type="EMBL" id="GJT47913.1"/>
    </source>
</evidence>
<keyword evidence="2" id="KW-1185">Reference proteome</keyword>
<protein>
    <recommendedName>
        <fullName evidence="3">DUF4283 domain-containing protein</fullName>
    </recommendedName>
</protein>
<comment type="caution">
    <text evidence="1">The sequence shown here is derived from an EMBL/GenBank/DDBJ whole genome shotgun (WGS) entry which is preliminary data.</text>
</comment>
<gene>
    <name evidence="1" type="ORF">Tco_0974070</name>
</gene>
<proteinExistence type="predicted"/>
<dbReference type="EMBL" id="BQNB010016109">
    <property type="protein sequence ID" value="GJT47913.1"/>
    <property type="molecule type" value="Genomic_DNA"/>
</dbReference>
<name>A0ABQ5EAI9_9ASTR</name>
<reference evidence="1" key="1">
    <citation type="journal article" date="2022" name="Int. J. Mol. Sci.">
        <title>Draft Genome of Tanacetum Coccineum: Genomic Comparison of Closely Related Tanacetum-Family Plants.</title>
        <authorList>
            <person name="Yamashiro T."/>
            <person name="Shiraishi A."/>
            <person name="Nakayama K."/>
            <person name="Satake H."/>
        </authorList>
    </citation>
    <scope>NUCLEOTIDE SEQUENCE</scope>
</reference>
<accession>A0ABQ5EAI9</accession>